<keyword evidence="3" id="KW-1185">Reference proteome</keyword>
<dbReference type="AlphaFoldDB" id="E1K167"/>
<dbReference type="InterPro" id="IPR055259">
    <property type="entry name" value="YkvP/CgeB_Glyco_trans-like"/>
</dbReference>
<sequence length="334" mass="36568">MKRLAWLANGLFAASLGPCLAPHGWEVQARPVAGERFFTWDDLTAFFGFAPDALVYGDKSSAPFLLGLESYPCPTVFHCIDSHIHSWYPLYAQAFDLCCVSLGDHLPRFAAGRLDASRLLWSPPFAAPADVPREAAKTLDMVFVGKDDPALTPFRSALLARLRQRFAGFASRTGDFRAIFPTARLVLNIAEGGDMNYRLFEALGCGCALVTPRIGHGQDTLFTDGEDYFLYDQEDFEGLCALVDSLLADPARRRRVAASGLAKIDAGHRAEHRARAFADWFAAQPLDALVAGRLATTDVVHGRSLRPLYLHWAEALSGTPAARIYLDAAKGGRH</sequence>
<dbReference type="Proteomes" id="UP000006250">
    <property type="component" value="Unassembled WGS sequence"/>
</dbReference>
<dbReference type="OrthoDB" id="9800484at2"/>
<dbReference type="RefSeq" id="WP_005996276.1">
    <property type="nucleotide sequence ID" value="NZ_AECZ01000037.1"/>
</dbReference>
<comment type="caution">
    <text evidence="2">The sequence shown here is derived from an EMBL/GenBank/DDBJ whole genome shotgun (WGS) entry which is preliminary data.</text>
</comment>
<evidence type="ECO:0000259" key="1">
    <source>
        <dbReference type="Pfam" id="PF13524"/>
    </source>
</evidence>
<dbReference type="Pfam" id="PF13524">
    <property type="entry name" value="Glyco_trans_1_2"/>
    <property type="match status" value="1"/>
</dbReference>
<dbReference type="STRING" id="596151.DesfrDRAFT_3617"/>
<feature type="domain" description="Spore protein YkvP/CgeB glycosyl transferase-like" evidence="1">
    <location>
        <begin position="164"/>
        <end position="278"/>
    </location>
</feature>
<proteinExistence type="predicted"/>
<protein>
    <recommendedName>
        <fullName evidence="1">Spore protein YkvP/CgeB glycosyl transferase-like domain-containing protein</fullName>
    </recommendedName>
</protein>
<evidence type="ECO:0000313" key="3">
    <source>
        <dbReference type="Proteomes" id="UP000006250"/>
    </source>
</evidence>
<dbReference type="eggNOG" id="COG4641">
    <property type="taxonomic scope" value="Bacteria"/>
</dbReference>
<reference evidence="2 3" key="1">
    <citation type="submission" date="2010-08" db="EMBL/GenBank/DDBJ databases">
        <title>The draft genome of Desulfovibrio fructosovorans JJ.</title>
        <authorList>
            <consortium name="US DOE Joint Genome Institute (JGI-PGF)"/>
            <person name="Lucas S."/>
            <person name="Copeland A."/>
            <person name="Lapidus A."/>
            <person name="Cheng J.-F."/>
            <person name="Bruce D."/>
            <person name="Goodwin L."/>
            <person name="Pitluck S."/>
            <person name="Land M.L."/>
            <person name="Hauser L."/>
            <person name="Chang Y.-J."/>
            <person name="Jeffries C."/>
            <person name="Wall J.D."/>
            <person name="Stahl D.A."/>
            <person name="Arkin A.P."/>
            <person name="Dehal P."/>
            <person name="Stolyar S.M."/>
            <person name="Hazen T.C."/>
            <person name="Woyke T.J."/>
        </authorList>
    </citation>
    <scope>NUCLEOTIDE SEQUENCE [LARGE SCALE GENOMIC DNA]</scope>
    <source>
        <strain evidence="2 3">JJ</strain>
    </source>
</reference>
<dbReference type="Gene3D" id="3.40.50.2000">
    <property type="entry name" value="Glycogen Phosphorylase B"/>
    <property type="match status" value="1"/>
</dbReference>
<dbReference type="EMBL" id="AECZ01000037">
    <property type="protein sequence ID" value="EFL49627.1"/>
    <property type="molecule type" value="Genomic_DNA"/>
</dbReference>
<gene>
    <name evidence="2" type="ORF">DesfrDRAFT_3617</name>
</gene>
<name>E1K167_SOLFR</name>
<accession>E1K167</accession>
<organism evidence="2 3">
    <name type="scientific">Solidesulfovibrio fructosivorans JJ]</name>
    <dbReference type="NCBI Taxonomy" id="596151"/>
    <lineage>
        <taxon>Bacteria</taxon>
        <taxon>Pseudomonadati</taxon>
        <taxon>Thermodesulfobacteriota</taxon>
        <taxon>Desulfovibrionia</taxon>
        <taxon>Desulfovibrionales</taxon>
        <taxon>Desulfovibrionaceae</taxon>
        <taxon>Solidesulfovibrio</taxon>
    </lineage>
</organism>
<dbReference type="SUPFAM" id="SSF53756">
    <property type="entry name" value="UDP-Glycosyltransferase/glycogen phosphorylase"/>
    <property type="match status" value="1"/>
</dbReference>
<evidence type="ECO:0000313" key="2">
    <source>
        <dbReference type="EMBL" id="EFL49627.1"/>
    </source>
</evidence>